<dbReference type="Pfam" id="PF13649">
    <property type="entry name" value="Methyltransf_25"/>
    <property type="match status" value="1"/>
</dbReference>
<dbReference type="InterPro" id="IPR029063">
    <property type="entry name" value="SAM-dependent_MTases_sf"/>
</dbReference>
<keyword evidence="2" id="KW-0808">Transferase</keyword>
<evidence type="ECO:0000256" key="1">
    <source>
        <dbReference type="ARBA" id="ARBA00022603"/>
    </source>
</evidence>
<keyword evidence="1" id="KW-0489">Methyltransferase</keyword>
<dbReference type="PANTHER" id="PTHR43861">
    <property type="entry name" value="TRANS-ACONITATE 2-METHYLTRANSFERASE-RELATED"/>
    <property type="match status" value="1"/>
</dbReference>
<evidence type="ECO:0000313" key="5">
    <source>
        <dbReference type="Proteomes" id="UP001519363"/>
    </source>
</evidence>
<dbReference type="SUPFAM" id="SSF53335">
    <property type="entry name" value="S-adenosyl-L-methionine-dependent methyltransferases"/>
    <property type="match status" value="1"/>
</dbReference>
<feature type="domain" description="Methyltransferase" evidence="3">
    <location>
        <begin position="46"/>
        <end position="138"/>
    </location>
</feature>
<name>A0ABS5A8G4_9PSEU</name>
<dbReference type="Gene3D" id="3.40.50.150">
    <property type="entry name" value="Vaccinia Virus protein VP39"/>
    <property type="match status" value="1"/>
</dbReference>
<comment type="caution">
    <text evidence="4">The sequence shown here is derived from an EMBL/GenBank/DDBJ whole genome shotgun (WGS) entry which is preliminary data.</text>
</comment>
<dbReference type="PANTHER" id="PTHR43861:SF1">
    <property type="entry name" value="TRANS-ACONITATE 2-METHYLTRANSFERASE"/>
    <property type="match status" value="1"/>
</dbReference>
<accession>A0ABS5A8G4</accession>
<keyword evidence="5" id="KW-1185">Reference proteome</keyword>
<dbReference type="EMBL" id="JAGIOO010000001">
    <property type="protein sequence ID" value="MBP2472572.1"/>
    <property type="molecule type" value="Genomic_DNA"/>
</dbReference>
<dbReference type="CDD" id="cd02440">
    <property type="entry name" value="AdoMet_MTases"/>
    <property type="match status" value="1"/>
</dbReference>
<keyword evidence="4" id="KW-0830">Ubiquinone</keyword>
<protein>
    <submittedName>
        <fullName evidence="4">Ubiquinone/menaquinone biosynthesis C-methylase UbiE</fullName>
    </submittedName>
</protein>
<evidence type="ECO:0000313" key="4">
    <source>
        <dbReference type="EMBL" id="MBP2472572.1"/>
    </source>
</evidence>
<dbReference type="RefSeq" id="WP_086781548.1">
    <property type="nucleotide sequence ID" value="NZ_JAGIOO010000001.1"/>
</dbReference>
<proteinExistence type="predicted"/>
<gene>
    <name evidence="4" type="ORF">JOF53_001444</name>
</gene>
<sequence length="234" mass="25290">MTLTQAFDAHARHYDLLVGANPGYHRDLRRAAACLGLRGQGEGQRVLDLGCGTGASTAAVLAAWPRATVLGVDASAGMLAAARAKPWPGTVSFRQGRAEALKPALGPFDAILGAYLLRNVPEPDPVLRGLHDLLRPGGHLVLHDYTLDGHPTSTAVWTAVCWGVIVPAGLLATRDTGLYRYLWRSVLNFDRVQQLRERLRHNGFTDVRVGSAGGWQTGITHTLRGRRPQDGDPR</sequence>
<evidence type="ECO:0000256" key="2">
    <source>
        <dbReference type="ARBA" id="ARBA00022679"/>
    </source>
</evidence>
<dbReference type="Proteomes" id="UP001519363">
    <property type="component" value="Unassembled WGS sequence"/>
</dbReference>
<reference evidence="4 5" key="1">
    <citation type="submission" date="2021-03" db="EMBL/GenBank/DDBJ databases">
        <title>Sequencing the genomes of 1000 actinobacteria strains.</title>
        <authorList>
            <person name="Klenk H.-P."/>
        </authorList>
    </citation>
    <scope>NUCLEOTIDE SEQUENCE [LARGE SCALE GENOMIC DNA]</scope>
    <source>
        <strain evidence="4 5">DSM 44580</strain>
    </source>
</reference>
<evidence type="ECO:0000259" key="3">
    <source>
        <dbReference type="Pfam" id="PF13649"/>
    </source>
</evidence>
<dbReference type="InterPro" id="IPR041698">
    <property type="entry name" value="Methyltransf_25"/>
</dbReference>
<organism evidence="4 5">
    <name type="scientific">Crossiella equi</name>
    <dbReference type="NCBI Taxonomy" id="130796"/>
    <lineage>
        <taxon>Bacteria</taxon>
        <taxon>Bacillati</taxon>
        <taxon>Actinomycetota</taxon>
        <taxon>Actinomycetes</taxon>
        <taxon>Pseudonocardiales</taxon>
        <taxon>Pseudonocardiaceae</taxon>
        <taxon>Crossiella</taxon>
    </lineage>
</organism>